<feature type="region of interest" description="Disordered" evidence="7">
    <location>
        <begin position="194"/>
        <end position="216"/>
    </location>
</feature>
<keyword evidence="10" id="KW-1185">Reference proteome</keyword>
<dbReference type="Proteomes" id="UP000634136">
    <property type="component" value="Unassembled WGS sequence"/>
</dbReference>
<comment type="caution">
    <text evidence="9">The sequence shown here is derived from an EMBL/GenBank/DDBJ whole genome shotgun (WGS) entry which is preliminary data.</text>
</comment>
<evidence type="ECO:0000256" key="7">
    <source>
        <dbReference type="SAM" id="MobiDB-lite"/>
    </source>
</evidence>
<evidence type="ECO:0000256" key="2">
    <source>
        <dbReference type="ARBA" id="ARBA00004286"/>
    </source>
</evidence>
<dbReference type="InterPro" id="IPR005818">
    <property type="entry name" value="Histone_H1/H5_H15"/>
</dbReference>
<comment type="similarity">
    <text evidence="6">Belongs to the histone H1/H5 family.</text>
</comment>
<dbReference type="GO" id="GO:0045910">
    <property type="term" value="P:negative regulation of DNA recombination"/>
    <property type="evidence" value="ECO:0007669"/>
    <property type="project" value="TreeGrafter"/>
</dbReference>
<organism evidence="9 10">
    <name type="scientific">Senna tora</name>
    <dbReference type="NCBI Taxonomy" id="362788"/>
    <lineage>
        <taxon>Eukaryota</taxon>
        <taxon>Viridiplantae</taxon>
        <taxon>Streptophyta</taxon>
        <taxon>Embryophyta</taxon>
        <taxon>Tracheophyta</taxon>
        <taxon>Spermatophyta</taxon>
        <taxon>Magnoliopsida</taxon>
        <taxon>eudicotyledons</taxon>
        <taxon>Gunneridae</taxon>
        <taxon>Pentapetalae</taxon>
        <taxon>rosids</taxon>
        <taxon>fabids</taxon>
        <taxon>Fabales</taxon>
        <taxon>Fabaceae</taxon>
        <taxon>Caesalpinioideae</taxon>
        <taxon>Cassia clade</taxon>
        <taxon>Senna</taxon>
    </lineage>
</organism>
<evidence type="ECO:0000259" key="8">
    <source>
        <dbReference type="PROSITE" id="PS51504"/>
    </source>
</evidence>
<dbReference type="CDD" id="cd00073">
    <property type="entry name" value="H15"/>
    <property type="match status" value="1"/>
</dbReference>
<evidence type="ECO:0000313" key="9">
    <source>
        <dbReference type="EMBL" id="KAF7834558.1"/>
    </source>
</evidence>
<keyword evidence="4 6" id="KW-0238">DNA-binding</keyword>
<reference evidence="9" key="1">
    <citation type="submission" date="2020-09" db="EMBL/GenBank/DDBJ databases">
        <title>Genome-Enabled Discovery of Anthraquinone Biosynthesis in Senna tora.</title>
        <authorList>
            <person name="Kang S.-H."/>
            <person name="Pandey R.P."/>
            <person name="Lee C.-M."/>
            <person name="Sim J.-S."/>
            <person name="Jeong J.-T."/>
            <person name="Choi B.-S."/>
            <person name="Jung M."/>
            <person name="Ginzburg D."/>
            <person name="Zhao K."/>
            <person name="Won S.Y."/>
            <person name="Oh T.-J."/>
            <person name="Yu Y."/>
            <person name="Kim N.-H."/>
            <person name="Lee O.R."/>
            <person name="Lee T.-H."/>
            <person name="Bashyal P."/>
            <person name="Kim T.-S."/>
            <person name="Lee W.-H."/>
            <person name="Kawkins C."/>
            <person name="Kim C.-K."/>
            <person name="Kim J.S."/>
            <person name="Ahn B.O."/>
            <person name="Rhee S.Y."/>
            <person name="Sohng J.K."/>
        </authorList>
    </citation>
    <scope>NUCLEOTIDE SEQUENCE</scope>
    <source>
        <tissue evidence="9">Leaf</tissue>
    </source>
</reference>
<evidence type="ECO:0000256" key="3">
    <source>
        <dbReference type="ARBA" id="ARBA00022454"/>
    </source>
</evidence>
<dbReference type="GO" id="GO:0000786">
    <property type="term" value="C:nucleosome"/>
    <property type="evidence" value="ECO:0007669"/>
    <property type="project" value="InterPro"/>
</dbReference>
<dbReference type="PANTHER" id="PTHR11467:SF29">
    <property type="entry name" value="OS03G0711600 PROTEIN"/>
    <property type="match status" value="1"/>
</dbReference>
<dbReference type="SUPFAM" id="SSF46785">
    <property type="entry name" value="Winged helix' DNA-binding domain"/>
    <property type="match status" value="1"/>
</dbReference>
<evidence type="ECO:0000256" key="6">
    <source>
        <dbReference type="RuleBase" id="RU003894"/>
    </source>
</evidence>
<feature type="region of interest" description="Disordered" evidence="7">
    <location>
        <begin position="103"/>
        <end position="173"/>
    </location>
</feature>
<evidence type="ECO:0000256" key="5">
    <source>
        <dbReference type="ARBA" id="ARBA00023242"/>
    </source>
</evidence>
<dbReference type="SMART" id="SM00526">
    <property type="entry name" value="H15"/>
    <property type="match status" value="1"/>
</dbReference>
<dbReference type="OrthoDB" id="1436909at2759"/>
<dbReference type="GO" id="GO:0006334">
    <property type="term" value="P:nucleosome assembly"/>
    <property type="evidence" value="ECO:0007669"/>
    <property type="project" value="InterPro"/>
</dbReference>
<accession>A0A834WYC0</accession>
<dbReference type="Pfam" id="PF00538">
    <property type="entry name" value="Linker_histone"/>
    <property type="match status" value="1"/>
</dbReference>
<dbReference type="GO" id="GO:0003690">
    <property type="term" value="F:double-stranded DNA binding"/>
    <property type="evidence" value="ECO:0007669"/>
    <property type="project" value="TreeGrafter"/>
</dbReference>
<dbReference type="GO" id="GO:0031492">
    <property type="term" value="F:nucleosomal DNA binding"/>
    <property type="evidence" value="ECO:0007669"/>
    <property type="project" value="TreeGrafter"/>
</dbReference>
<dbReference type="GO" id="GO:0005730">
    <property type="term" value="C:nucleolus"/>
    <property type="evidence" value="ECO:0007669"/>
    <property type="project" value="TreeGrafter"/>
</dbReference>
<dbReference type="InterPro" id="IPR005819">
    <property type="entry name" value="H1/H5"/>
</dbReference>
<evidence type="ECO:0000256" key="1">
    <source>
        <dbReference type="ARBA" id="ARBA00004123"/>
    </source>
</evidence>
<proteinExistence type="inferred from homology"/>
<evidence type="ECO:0000256" key="4">
    <source>
        <dbReference type="ARBA" id="ARBA00023125"/>
    </source>
</evidence>
<dbReference type="Gene3D" id="1.10.10.10">
    <property type="entry name" value="Winged helix-like DNA-binding domain superfamily/Winged helix DNA-binding domain"/>
    <property type="match status" value="1"/>
</dbReference>
<dbReference type="EMBL" id="JAAIUW010000004">
    <property type="protein sequence ID" value="KAF7834558.1"/>
    <property type="molecule type" value="Genomic_DNA"/>
</dbReference>
<dbReference type="PANTHER" id="PTHR11467">
    <property type="entry name" value="HISTONE H1"/>
    <property type="match status" value="1"/>
</dbReference>
<name>A0A834WYC0_9FABA</name>
<keyword evidence="3 6" id="KW-0158">Chromosome</keyword>
<keyword evidence="5 6" id="KW-0539">Nucleus</keyword>
<dbReference type="PRINTS" id="PR00624">
    <property type="entry name" value="HISTONEH5"/>
</dbReference>
<dbReference type="FunFam" id="1.10.10.10:FF:000637">
    <property type="entry name" value="Histone H1.2"/>
    <property type="match status" value="1"/>
</dbReference>
<evidence type="ECO:0000313" key="10">
    <source>
        <dbReference type="Proteomes" id="UP000634136"/>
    </source>
</evidence>
<dbReference type="AlphaFoldDB" id="A0A834WYC0"/>
<feature type="domain" description="H15" evidence="8">
    <location>
        <begin position="34"/>
        <end position="103"/>
    </location>
</feature>
<comment type="subcellular location">
    <subcellularLocation>
        <location evidence="2">Chromosome</location>
    </subcellularLocation>
    <subcellularLocation>
        <location evidence="1 6">Nucleus</location>
    </subcellularLocation>
</comment>
<gene>
    <name evidence="9" type="ORF">G2W53_009417</name>
</gene>
<dbReference type="SMART" id="SM00384">
    <property type="entry name" value="AT_hook"/>
    <property type="match status" value="3"/>
</dbReference>
<dbReference type="PROSITE" id="PS51504">
    <property type="entry name" value="H15"/>
    <property type="match status" value="1"/>
</dbReference>
<dbReference type="InterPro" id="IPR017956">
    <property type="entry name" value="AT_hook_DNA-bd_motif"/>
</dbReference>
<dbReference type="InterPro" id="IPR036390">
    <property type="entry name" value="WH_DNA-bd_sf"/>
</dbReference>
<dbReference type="GO" id="GO:0030261">
    <property type="term" value="P:chromosome condensation"/>
    <property type="evidence" value="ECO:0007669"/>
    <property type="project" value="TreeGrafter"/>
</dbReference>
<feature type="compositionally biased region" description="Basic and acidic residues" evidence="7">
    <location>
        <begin position="163"/>
        <end position="173"/>
    </location>
</feature>
<dbReference type="PRINTS" id="PR00929">
    <property type="entry name" value="ATHOOK"/>
</dbReference>
<protein>
    <submittedName>
        <fullName evidence="9">Histone H1-like</fullName>
    </submittedName>
</protein>
<dbReference type="InterPro" id="IPR036388">
    <property type="entry name" value="WH-like_DNA-bd_sf"/>
</dbReference>
<dbReference type="GO" id="GO:0030527">
    <property type="term" value="F:structural constituent of chromatin"/>
    <property type="evidence" value="ECO:0007669"/>
    <property type="project" value="InterPro"/>
</dbReference>
<sequence length="293" mass="32362">MDPTSIPLLPIVTSVVATVDERNNNVAVAHGTPNHPTYKEMIHNAIAALKKRNGSSKRAIAKYIDQTFTHLPSTHSALLTLHLKRLKSEGVLVMVKKSYKFARSYSSSHPAQPKCGRPRKPKPNLEQPQPLKARNNAKRMLVALGLEDESANSGVKKRGPGRPPKESPVEVSEPKIRRLIQVKIGLERRPKLKSVSKIPNGPKRGVGRPPKTQSNVSVIPFMPSVTVRQSLPVMPIASPRGRGRPKKINAEAKQKDNYVHFLLPLFSLYLKDYLLAVGLRGNCFPSIKASRSS</sequence>